<dbReference type="InterPro" id="IPR012001">
    <property type="entry name" value="Thiamin_PyroP_enz_TPP-bd_dom"/>
</dbReference>
<dbReference type="InterPro" id="IPR012000">
    <property type="entry name" value="Thiamin_PyroP_enz_cen_dom"/>
</dbReference>
<evidence type="ECO:0000259" key="5">
    <source>
        <dbReference type="Pfam" id="PF02775"/>
    </source>
</evidence>
<dbReference type="Proteomes" id="UP001301012">
    <property type="component" value="Unassembled WGS sequence"/>
</dbReference>
<dbReference type="Pfam" id="PF02775">
    <property type="entry name" value="TPP_enzyme_C"/>
    <property type="match status" value="1"/>
</dbReference>
<protein>
    <submittedName>
        <fullName evidence="7">Thiamine pyrophosphate-binding protein</fullName>
    </submittedName>
</protein>
<dbReference type="EMBL" id="JASKYM010000001">
    <property type="protein sequence ID" value="MDK2562694.1"/>
    <property type="molecule type" value="Genomic_DNA"/>
</dbReference>
<dbReference type="Gene3D" id="3.40.50.1220">
    <property type="entry name" value="TPP-binding domain"/>
    <property type="match status" value="1"/>
</dbReference>
<comment type="caution">
    <text evidence="7">The sequence shown here is derived from an EMBL/GenBank/DDBJ whole genome shotgun (WGS) entry which is preliminary data.</text>
</comment>
<dbReference type="PANTHER" id="PTHR18968">
    <property type="entry name" value="THIAMINE PYROPHOSPHATE ENZYMES"/>
    <property type="match status" value="1"/>
</dbReference>
<reference evidence="7 8" key="1">
    <citation type="submission" date="2023-05" db="EMBL/GenBank/DDBJ databases">
        <title>Rombocin, a short stable natural nisin variant, displays selective antimicrobial activity against Listeria monocytogenes and employs dual mode of action to kill target bacterial strains.</title>
        <authorList>
            <person name="Wambui J."/>
            <person name="Stephan R."/>
            <person name="Kuipers O.P."/>
        </authorList>
    </citation>
    <scope>NUCLEOTIDE SEQUENCE [LARGE SCALE GENOMIC DNA]</scope>
    <source>
        <strain evidence="7 8">RC002</strain>
    </source>
</reference>
<dbReference type="Gene3D" id="3.40.50.970">
    <property type="match status" value="2"/>
</dbReference>
<accession>A0ABT7E6Z0</accession>
<keyword evidence="2 3" id="KW-0786">Thiamine pyrophosphate</keyword>
<dbReference type="SUPFAM" id="SSF52518">
    <property type="entry name" value="Thiamin diphosphate-binding fold (THDP-binding)"/>
    <property type="match status" value="2"/>
</dbReference>
<evidence type="ECO:0000259" key="4">
    <source>
        <dbReference type="Pfam" id="PF00205"/>
    </source>
</evidence>
<evidence type="ECO:0000313" key="8">
    <source>
        <dbReference type="Proteomes" id="UP001301012"/>
    </source>
</evidence>
<dbReference type="SUPFAM" id="SSF52467">
    <property type="entry name" value="DHS-like NAD/FAD-binding domain"/>
    <property type="match status" value="1"/>
</dbReference>
<feature type="domain" description="Thiamine pyrophosphate enzyme N-terminal TPP-binding" evidence="6">
    <location>
        <begin position="4"/>
        <end position="107"/>
    </location>
</feature>
<organism evidence="7 8">
    <name type="scientific">Romboutsia sedimentorum</name>
    <dbReference type="NCBI Taxonomy" id="1368474"/>
    <lineage>
        <taxon>Bacteria</taxon>
        <taxon>Bacillati</taxon>
        <taxon>Bacillota</taxon>
        <taxon>Clostridia</taxon>
        <taxon>Peptostreptococcales</taxon>
        <taxon>Peptostreptococcaceae</taxon>
        <taxon>Romboutsia</taxon>
    </lineage>
</organism>
<gene>
    <name evidence="7" type="ORF">QOZ84_03960</name>
</gene>
<dbReference type="InterPro" id="IPR011766">
    <property type="entry name" value="TPP_enzyme_TPP-bd"/>
</dbReference>
<dbReference type="InterPro" id="IPR045229">
    <property type="entry name" value="TPP_enz"/>
</dbReference>
<feature type="domain" description="Thiamine pyrophosphate enzyme central" evidence="4">
    <location>
        <begin position="199"/>
        <end position="335"/>
    </location>
</feature>
<dbReference type="InterPro" id="IPR029035">
    <property type="entry name" value="DHS-like_NAD/FAD-binding_dom"/>
</dbReference>
<feature type="domain" description="Thiamine pyrophosphate enzyme TPP-binding" evidence="5">
    <location>
        <begin position="394"/>
        <end position="544"/>
    </location>
</feature>
<evidence type="ECO:0000256" key="1">
    <source>
        <dbReference type="ARBA" id="ARBA00007812"/>
    </source>
</evidence>
<evidence type="ECO:0000313" key="7">
    <source>
        <dbReference type="EMBL" id="MDK2562694.1"/>
    </source>
</evidence>
<name>A0ABT7E6Z0_9FIRM</name>
<dbReference type="CDD" id="cd07035">
    <property type="entry name" value="TPP_PYR_POX_like"/>
    <property type="match status" value="1"/>
</dbReference>
<dbReference type="InterPro" id="IPR029061">
    <property type="entry name" value="THDP-binding"/>
</dbReference>
<dbReference type="PANTHER" id="PTHR18968:SF142">
    <property type="entry name" value="ACETOLACTATE SYNTHASE"/>
    <property type="match status" value="1"/>
</dbReference>
<comment type="similarity">
    <text evidence="1 3">Belongs to the TPP enzyme family.</text>
</comment>
<evidence type="ECO:0000256" key="2">
    <source>
        <dbReference type="ARBA" id="ARBA00023052"/>
    </source>
</evidence>
<keyword evidence="8" id="KW-1185">Reference proteome</keyword>
<dbReference type="Pfam" id="PF02776">
    <property type="entry name" value="TPP_enzyme_N"/>
    <property type="match status" value="1"/>
</dbReference>
<dbReference type="Pfam" id="PF00205">
    <property type="entry name" value="TPP_enzyme_M"/>
    <property type="match status" value="1"/>
</dbReference>
<proteinExistence type="inferred from homology"/>
<evidence type="ECO:0000259" key="6">
    <source>
        <dbReference type="Pfam" id="PF02776"/>
    </source>
</evidence>
<evidence type="ECO:0000256" key="3">
    <source>
        <dbReference type="RuleBase" id="RU362132"/>
    </source>
</evidence>
<sequence length="592" mass="65965">MKQRVADYIVDFLVNKGIKDVFTVVGGGAMYLNDAFGSSKKINCTYHHHEQAAAMAAEGYARINNKMALTCVTTGPGGTNAMTGVLCAYQDNIPMVVISGQVRYNTTVESTGLKLRQFGEQEYTIVDSVKPMTKYAHMVKNANEIKYQLEKALHIANSGRKGPVWLDIPLDIQSAIIETDNLQSYKVENEEFNHCKEIELIIEELKKAERPVILAGSSIRTSGSRNKFLNLIKKLNIPVVAATSIADVINNENELYFGNFGVFGGRSGNFIIQNADLVIGFGCRMSFKQTGFNFKEFASNAKKIVIDIDKEELLKNTMKIDVPICADISEIIEELNDSNVEAFNNKDWLNYCSNLKKKFSIYQPKFKNSLQVNPYYFINEFNKKIKDDSIVVVGNSTASVCTLQMGVEKENQRLFGNVNCGTMGYDLPASIGACIASKKEVFCVTGDGSIQMNIQELQTIIHNKLPIKIIVFNNSGYQAIVNTQNNFFEGRLSGCTNDSGISMPDFSKLANAYGLPYILIENNESVEKGLDDLINIEGFAICEIIQDEHQTIEPRVKSKEKENGTIYSPPIDDLSPFLNNDEYIQCLFKKGN</sequence>
<dbReference type="RefSeq" id="WP_284131658.1">
    <property type="nucleotide sequence ID" value="NZ_JASKYM010000001.1"/>
</dbReference>